<gene>
    <name evidence="4" type="ORF">SHERM_26103</name>
</gene>
<feature type="domain" description="DUF7032" evidence="2">
    <location>
        <begin position="22"/>
        <end position="130"/>
    </location>
</feature>
<evidence type="ECO:0000256" key="1">
    <source>
        <dbReference type="ARBA" id="ARBA00022737"/>
    </source>
</evidence>
<dbReference type="InterPro" id="IPR016024">
    <property type="entry name" value="ARM-type_fold"/>
</dbReference>
<dbReference type="Gene3D" id="1.25.10.10">
    <property type="entry name" value="Leucine-rich Repeat Variant"/>
    <property type="match status" value="2"/>
</dbReference>
<dbReference type="AlphaFoldDB" id="A0A9N7NHC2"/>
<keyword evidence="1" id="KW-0677">Repeat</keyword>
<dbReference type="InterPro" id="IPR054296">
    <property type="entry name" value="DUF7032"/>
</dbReference>
<dbReference type="Pfam" id="PF25598">
    <property type="entry name" value="ARM_PUB"/>
    <property type="match status" value="1"/>
</dbReference>
<evidence type="ECO:0000313" key="5">
    <source>
        <dbReference type="Proteomes" id="UP001153555"/>
    </source>
</evidence>
<sequence length="557" mass="60916">MAEDNTRDTSVQILPNKEWLSRAQGLVPRVVAIAKEVKVFPQKWKLIISRLQRIPSSLSDLSTHPCFSKSLLCNEQLQTITLTLQETIELAKSCLDAKYEGKLKMQSDLDSLIGKLDLSLRDCGLLIKTGLLAEVTRSSEATNNENVRELFARLQIGDMESRQKALDSLVDIIKEDEKKLFEIMGRTHIVALIRLLTSTTSLKIKEKIVTVIFSLAESGIFDSWLISESVLCPLIKLVGSGSSFCKENICIILKRLSVSSKASRSIVDNDGTKPLIEICATGDSVSQAAAACTLRNISVVPELRQKLGAQGIVKTMVSLLNHGILPGSKEYAAECLKNLTLDNDILKKSVVTEGGITSLLKYLDRSSPKEPAVEALVNLTDSNFTGKLISLGILTRLANVLKMGSPSAQRAAASAICRVCTSDETKMLANENGCIAFLAKMLEAKDNETREAGARALANLMTVSSNCKEVFKRGEKSVACLVGLLDPSPHNGAKKYAVACLVMMSSSKRCRRVMVSYGAVGYLKKLVDMDVDGAKRLLERLEMGRFEKFVHQLSSSR</sequence>
<reference evidence="4" key="1">
    <citation type="submission" date="2019-12" db="EMBL/GenBank/DDBJ databases">
        <authorList>
            <person name="Scholes J."/>
        </authorList>
    </citation>
    <scope>NUCLEOTIDE SEQUENCE</scope>
</reference>
<evidence type="ECO:0000259" key="2">
    <source>
        <dbReference type="Pfam" id="PF23005"/>
    </source>
</evidence>
<dbReference type="InterPro" id="IPR000225">
    <property type="entry name" value="Armadillo"/>
</dbReference>
<dbReference type="OrthoDB" id="409644at2759"/>
<keyword evidence="5" id="KW-1185">Reference proteome</keyword>
<organism evidence="4 5">
    <name type="scientific">Striga hermonthica</name>
    <name type="common">Purple witchweed</name>
    <name type="synonym">Buchnera hermonthica</name>
    <dbReference type="NCBI Taxonomy" id="68872"/>
    <lineage>
        <taxon>Eukaryota</taxon>
        <taxon>Viridiplantae</taxon>
        <taxon>Streptophyta</taxon>
        <taxon>Embryophyta</taxon>
        <taxon>Tracheophyta</taxon>
        <taxon>Spermatophyta</taxon>
        <taxon>Magnoliopsida</taxon>
        <taxon>eudicotyledons</taxon>
        <taxon>Gunneridae</taxon>
        <taxon>Pentapetalae</taxon>
        <taxon>asterids</taxon>
        <taxon>lamiids</taxon>
        <taxon>Lamiales</taxon>
        <taxon>Orobanchaceae</taxon>
        <taxon>Buchnereae</taxon>
        <taxon>Striga</taxon>
    </lineage>
</organism>
<dbReference type="SUPFAM" id="SSF48371">
    <property type="entry name" value="ARM repeat"/>
    <property type="match status" value="1"/>
</dbReference>
<dbReference type="PANTHER" id="PTHR46043:SF9">
    <property type="entry name" value="ARM REPEAT SUPERFAMILY PROTEIN"/>
    <property type="match status" value="1"/>
</dbReference>
<dbReference type="PANTHER" id="PTHR46043">
    <property type="entry name" value="ARM REPEAT SUPERFAMILY PROTEIN"/>
    <property type="match status" value="1"/>
</dbReference>
<dbReference type="InterPro" id="IPR058678">
    <property type="entry name" value="ARM_PUB"/>
</dbReference>
<accession>A0A9N7NHC2</accession>
<dbReference type="InterPro" id="IPR011989">
    <property type="entry name" value="ARM-like"/>
</dbReference>
<evidence type="ECO:0000259" key="3">
    <source>
        <dbReference type="Pfam" id="PF25598"/>
    </source>
</evidence>
<dbReference type="EMBL" id="CACSLK010027831">
    <property type="protein sequence ID" value="CAA0830713.1"/>
    <property type="molecule type" value="Genomic_DNA"/>
</dbReference>
<dbReference type="Proteomes" id="UP001153555">
    <property type="component" value="Unassembled WGS sequence"/>
</dbReference>
<comment type="caution">
    <text evidence="4">The sequence shown here is derived from an EMBL/GenBank/DDBJ whole genome shotgun (WGS) entry which is preliminary data.</text>
</comment>
<dbReference type="Pfam" id="PF23005">
    <property type="entry name" value="DUF7032"/>
    <property type="match status" value="1"/>
</dbReference>
<dbReference type="SMART" id="SM00185">
    <property type="entry name" value="ARM"/>
    <property type="match status" value="6"/>
</dbReference>
<proteinExistence type="predicted"/>
<evidence type="ECO:0000313" key="4">
    <source>
        <dbReference type="EMBL" id="CAA0830713.1"/>
    </source>
</evidence>
<protein>
    <submittedName>
        <fullName evidence="4">ARM repeat superfamily protein</fullName>
    </submittedName>
</protein>
<feature type="domain" description="U-box" evidence="3">
    <location>
        <begin position="422"/>
        <end position="540"/>
    </location>
</feature>
<name>A0A9N7NHC2_STRHE</name>